<sequence>MLFSPQSYQILTVSVVFISVCLTGYYLLRPQIGQQDYHHIYRVAVSGKKALFVESALKTQIDGAFDIGGLIELCRGKTWTPGLIFKCEAPRGGVAVVRNIFLDCLRYAIEAGATGFIVPEIVARGTTPKTLHSDINVPFEHFFDLGYFRHALNSSCPQINLISHANDLWDKPSTANPVMLSPEDLGNFLAEPGDWANNFHEHLEKSHRQPISANLPALVSLQKPILQIPLSYDHPVVVANFGKFLRFRGDVRRLAATVLYAMDKKFGLGIDADEQGIHLGRYYGAHLRTAADARAAGWTPYSEQSNNYLQHASHLSLPLIYLTSDNAEDMREFTNTARNMSMAVTTKEALLSGKGFEKELEEMKSMSWDQRELIDYEVLLRSSAFGGTHESSFSWNIAMRRHVVVGHGSWTPIGGEGSSVGRRESMTEGRRSLVRDGEVGTDVPEADEQPESASFNTHQSFKDKCGSLPSTIPSSVNSKLPNPFTFLNGTKVSTKESWECRREEIKSLIQRYELGTKPPKPETLTATYADGKINIVCGEAGKSVTFSATITLPSTGKAPYPAIIALTGAFVPIPSGVAVITYNNEDIASSSLDRRGKFFSLYGSSHSAGALMAWAWAASRIIDALTLFPTSTIGIDASKIGVTGCTRHGKGALIAGAFDDRIVLTIPQEAGGHGGPGCWRTTTTGNTIEPPITVEDGLLTPGFSDRENSIYKLPYDHHMLEGLIAGPGRGLLVIENSRVAYLEPESTYACSVAGRRIFEALGMNKSFGFSQAIHPDGVLCQMPDSQNPEVAAFIRKYLLGEETGSTGVWKSDGLFSFDRWKSVVDWSVPVLL</sequence>
<protein>
    <recommendedName>
        <fullName evidence="10">(4-O-methyl)-D-glucuronate--lignin esterase</fullName>
        <ecNumber evidence="10">3.1.1.117</ecNumber>
    </recommendedName>
</protein>
<keyword evidence="6" id="KW-0439">Lignin degradation</keyword>
<evidence type="ECO:0000256" key="11">
    <source>
        <dbReference type="SAM" id="MobiDB-lite"/>
    </source>
</evidence>
<accession>A0A370T8V9</accession>
<dbReference type="SUPFAM" id="SSF53474">
    <property type="entry name" value="alpha/beta-Hydrolases"/>
    <property type="match status" value="1"/>
</dbReference>
<feature type="transmembrane region" description="Helical" evidence="12">
    <location>
        <begin position="7"/>
        <end position="28"/>
    </location>
</feature>
<evidence type="ECO:0000256" key="4">
    <source>
        <dbReference type="ARBA" id="ARBA00022729"/>
    </source>
</evidence>
<dbReference type="Gene3D" id="3.40.50.11350">
    <property type="match status" value="1"/>
</dbReference>
<evidence type="ECO:0000256" key="2">
    <source>
        <dbReference type="ARBA" id="ARBA00022487"/>
    </source>
</evidence>
<dbReference type="CDD" id="cd11296">
    <property type="entry name" value="O-FucT_like"/>
    <property type="match status" value="1"/>
</dbReference>
<dbReference type="InterPro" id="IPR019378">
    <property type="entry name" value="GDP-Fuc_O-FucTrfase"/>
</dbReference>
<dbReference type="GO" id="GO:0052689">
    <property type="term" value="F:carboxylic ester hydrolase activity"/>
    <property type="evidence" value="ECO:0007669"/>
    <property type="project" value="UniProtKB-KW"/>
</dbReference>
<dbReference type="GO" id="GO:0046274">
    <property type="term" value="P:lignin catabolic process"/>
    <property type="evidence" value="ECO:0007669"/>
    <property type="project" value="UniProtKB-KW"/>
</dbReference>
<evidence type="ECO:0000256" key="7">
    <source>
        <dbReference type="ARBA" id="ARBA00023253"/>
    </source>
</evidence>
<gene>
    <name evidence="14" type="ORF">BP5553_10544</name>
</gene>
<dbReference type="Pfam" id="PF22244">
    <property type="entry name" value="GCE_fung"/>
    <property type="match status" value="1"/>
</dbReference>
<dbReference type="GeneID" id="43603393"/>
<evidence type="ECO:0000256" key="9">
    <source>
        <dbReference type="ARBA" id="ARBA00024511"/>
    </source>
</evidence>
<proteinExistence type="inferred from homology"/>
<dbReference type="Pfam" id="PF10250">
    <property type="entry name" value="O-FucT"/>
    <property type="match status" value="1"/>
</dbReference>
<keyword evidence="15" id="KW-1185">Reference proteome</keyword>
<dbReference type="Gene3D" id="3.40.50.1820">
    <property type="entry name" value="alpha/beta hydrolase"/>
    <property type="match status" value="1"/>
</dbReference>
<evidence type="ECO:0000313" key="15">
    <source>
        <dbReference type="Proteomes" id="UP000254866"/>
    </source>
</evidence>
<dbReference type="GO" id="GO:0006004">
    <property type="term" value="P:fucose metabolic process"/>
    <property type="evidence" value="ECO:0007669"/>
    <property type="project" value="UniProtKB-KW"/>
</dbReference>
<keyword evidence="7" id="KW-0294">Fucose metabolism</keyword>
<comment type="similarity">
    <text evidence="1">Belongs to the carbohydrate esterase 15 (CE15) family.</text>
</comment>
<feature type="compositionally biased region" description="Basic and acidic residues" evidence="11">
    <location>
        <begin position="421"/>
        <end position="438"/>
    </location>
</feature>
<evidence type="ECO:0000256" key="1">
    <source>
        <dbReference type="ARBA" id="ARBA00010092"/>
    </source>
</evidence>
<comment type="caution">
    <text evidence="14">The sequence shown here is derived from an EMBL/GenBank/DDBJ whole genome shotgun (WGS) entry which is preliminary data.</text>
</comment>
<dbReference type="OrthoDB" id="20368at2759"/>
<evidence type="ECO:0000256" key="8">
    <source>
        <dbReference type="ARBA" id="ARBA00023277"/>
    </source>
</evidence>
<dbReference type="Proteomes" id="UP000254866">
    <property type="component" value="Unassembled WGS sequence"/>
</dbReference>
<keyword evidence="3" id="KW-0808">Transferase</keyword>
<keyword evidence="8" id="KW-0119">Carbohydrate metabolism</keyword>
<keyword evidence="4" id="KW-0732">Signal</keyword>
<evidence type="ECO:0000313" key="14">
    <source>
        <dbReference type="EMBL" id="RDL29917.1"/>
    </source>
</evidence>
<keyword evidence="2" id="KW-0719">Serine esterase</keyword>
<dbReference type="EMBL" id="NPIC01000017">
    <property type="protein sequence ID" value="RDL29917.1"/>
    <property type="molecule type" value="Genomic_DNA"/>
</dbReference>
<evidence type="ECO:0000256" key="5">
    <source>
        <dbReference type="ARBA" id="ARBA00022801"/>
    </source>
</evidence>
<name>A0A370T8V9_9HELO</name>
<organism evidence="14 15">
    <name type="scientific">Venustampulla echinocandica</name>
    <dbReference type="NCBI Taxonomy" id="2656787"/>
    <lineage>
        <taxon>Eukaryota</taxon>
        <taxon>Fungi</taxon>
        <taxon>Dikarya</taxon>
        <taxon>Ascomycota</taxon>
        <taxon>Pezizomycotina</taxon>
        <taxon>Leotiomycetes</taxon>
        <taxon>Helotiales</taxon>
        <taxon>Pleuroascaceae</taxon>
        <taxon>Venustampulla</taxon>
    </lineage>
</organism>
<dbReference type="GO" id="GO:0016740">
    <property type="term" value="F:transferase activity"/>
    <property type="evidence" value="ECO:0007669"/>
    <property type="project" value="UniProtKB-KW"/>
</dbReference>
<feature type="region of interest" description="Disordered" evidence="11">
    <location>
        <begin position="410"/>
        <end position="455"/>
    </location>
</feature>
<evidence type="ECO:0000256" key="3">
    <source>
        <dbReference type="ARBA" id="ARBA00022679"/>
    </source>
</evidence>
<keyword evidence="12" id="KW-1133">Transmembrane helix</keyword>
<comment type="catalytic activity">
    <reaction evidence="9">
        <text>a 4-O-methyl-alpha-D-glucuronosyl ester derivative + H2O = 4-O-methyl-alpha-D-glucuronate derivative + an alcohol + H(+)</text>
        <dbReference type="Rhea" id="RHEA:67452"/>
        <dbReference type="ChEBI" id="CHEBI:15377"/>
        <dbReference type="ChEBI" id="CHEBI:15378"/>
        <dbReference type="ChEBI" id="CHEBI:30879"/>
        <dbReference type="ChEBI" id="CHEBI:171667"/>
        <dbReference type="ChEBI" id="CHEBI:171668"/>
        <dbReference type="EC" id="3.1.1.117"/>
    </reaction>
    <physiologicalReaction direction="left-to-right" evidence="9">
        <dbReference type="Rhea" id="RHEA:67453"/>
    </physiologicalReaction>
</comment>
<dbReference type="AlphaFoldDB" id="A0A370T8V9"/>
<evidence type="ECO:0000256" key="6">
    <source>
        <dbReference type="ARBA" id="ARBA00023185"/>
    </source>
</evidence>
<reference evidence="14 15" key="1">
    <citation type="journal article" date="2018" name="IMA Fungus">
        <title>IMA Genome-F 9: Draft genome sequence of Annulohypoxylon stygium, Aspergillus mulundensis, Berkeleyomyces basicola (syn. Thielaviopsis basicola), Ceratocystis smalleyi, two Cercospora beticola strains, Coleophoma cylindrospora, Fusarium fracticaudum, Phialophora cf. hyalina, and Morchella septimelata.</title>
        <authorList>
            <person name="Wingfield B.D."/>
            <person name="Bills G.F."/>
            <person name="Dong Y."/>
            <person name="Huang W."/>
            <person name="Nel W.J."/>
            <person name="Swalarsk-Parry B.S."/>
            <person name="Vaghefi N."/>
            <person name="Wilken P.M."/>
            <person name="An Z."/>
            <person name="de Beer Z.W."/>
            <person name="De Vos L."/>
            <person name="Chen L."/>
            <person name="Duong T.A."/>
            <person name="Gao Y."/>
            <person name="Hammerbacher A."/>
            <person name="Kikkert J.R."/>
            <person name="Li Y."/>
            <person name="Li H."/>
            <person name="Li K."/>
            <person name="Li Q."/>
            <person name="Liu X."/>
            <person name="Ma X."/>
            <person name="Naidoo K."/>
            <person name="Pethybridge S.J."/>
            <person name="Sun J."/>
            <person name="Steenkamp E.T."/>
            <person name="van der Nest M.A."/>
            <person name="van Wyk S."/>
            <person name="Wingfield M.J."/>
            <person name="Xiong C."/>
            <person name="Yue Q."/>
            <person name="Zhang X."/>
        </authorList>
    </citation>
    <scope>NUCLEOTIDE SEQUENCE [LARGE SCALE GENOMIC DNA]</scope>
    <source>
        <strain evidence="14 15">BP 5553</strain>
    </source>
</reference>
<dbReference type="RefSeq" id="XP_031864607.1">
    <property type="nucleotide sequence ID" value="XM_032019167.1"/>
</dbReference>
<evidence type="ECO:0000256" key="10">
    <source>
        <dbReference type="ARBA" id="ARBA00026105"/>
    </source>
</evidence>
<keyword evidence="12" id="KW-0812">Transmembrane</keyword>
<keyword evidence="12" id="KW-0472">Membrane</keyword>
<dbReference type="EC" id="3.1.1.117" evidence="10"/>
<evidence type="ECO:0000259" key="13">
    <source>
        <dbReference type="Pfam" id="PF22244"/>
    </source>
</evidence>
<keyword evidence="5" id="KW-0378">Hydrolase</keyword>
<dbReference type="InterPro" id="IPR029058">
    <property type="entry name" value="AB_hydrolase_fold"/>
</dbReference>
<dbReference type="InterPro" id="IPR054579">
    <property type="entry name" value="GCE-like_dom"/>
</dbReference>
<evidence type="ECO:0000256" key="12">
    <source>
        <dbReference type="SAM" id="Phobius"/>
    </source>
</evidence>
<feature type="domain" description="4-O-methyl-glucuronoyl methylesterase-like" evidence="13">
    <location>
        <begin position="537"/>
        <end position="762"/>
    </location>
</feature>
<dbReference type="STRING" id="2656787.A0A370T8V9"/>